<dbReference type="Proteomes" id="UP000198534">
    <property type="component" value="Unassembled WGS sequence"/>
</dbReference>
<feature type="transmembrane region" description="Helical" evidence="1">
    <location>
        <begin position="17"/>
        <end position="41"/>
    </location>
</feature>
<dbReference type="Pfam" id="PF12730">
    <property type="entry name" value="ABC2_membrane_4"/>
    <property type="match status" value="1"/>
</dbReference>
<evidence type="ECO:0000256" key="1">
    <source>
        <dbReference type="SAM" id="Phobius"/>
    </source>
</evidence>
<dbReference type="CDD" id="cd21809">
    <property type="entry name" value="ABC-2_lan_permease-like"/>
    <property type="match status" value="1"/>
</dbReference>
<protein>
    <recommendedName>
        <fullName evidence="4">ABC-2 type transport system permease protein</fullName>
    </recommendedName>
</protein>
<dbReference type="STRING" id="1048340.SAMN05444487_10650"/>
<accession>A0A1H2W8N7</accession>
<evidence type="ECO:0008006" key="4">
    <source>
        <dbReference type="Google" id="ProtNLM"/>
    </source>
</evidence>
<feature type="transmembrane region" description="Helical" evidence="1">
    <location>
        <begin position="140"/>
        <end position="164"/>
    </location>
</feature>
<feature type="transmembrane region" description="Helical" evidence="1">
    <location>
        <begin position="61"/>
        <end position="86"/>
    </location>
</feature>
<feature type="transmembrane region" description="Helical" evidence="1">
    <location>
        <begin position="176"/>
        <end position="199"/>
    </location>
</feature>
<name>A0A1H2W8N7_9BACL</name>
<keyword evidence="1" id="KW-1133">Transmembrane helix</keyword>
<reference evidence="2 3" key="1">
    <citation type="submission" date="2016-10" db="EMBL/GenBank/DDBJ databases">
        <authorList>
            <person name="de Groot N.N."/>
        </authorList>
    </citation>
    <scope>NUCLEOTIDE SEQUENCE [LARGE SCALE GENOMIC DNA]</scope>
    <source>
        <strain evidence="2 3">DSM 45610</strain>
    </source>
</reference>
<proteinExistence type="predicted"/>
<keyword evidence="3" id="KW-1185">Reference proteome</keyword>
<organism evidence="2 3">
    <name type="scientific">Marininema mesophilum</name>
    <dbReference type="NCBI Taxonomy" id="1048340"/>
    <lineage>
        <taxon>Bacteria</taxon>
        <taxon>Bacillati</taxon>
        <taxon>Bacillota</taxon>
        <taxon>Bacilli</taxon>
        <taxon>Bacillales</taxon>
        <taxon>Thermoactinomycetaceae</taxon>
        <taxon>Marininema</taxon>
    </lineage>
</organism>
<sequence>MFRDIFIVDWIKIRRSVVWWIMISVPIFISMIGINNYMSHLDVFKKEGMLGWMGAWTQVEFLYGMMLLPVMISVYVCLLCRFEYLSGGWKQMFSYPISWTDIYVSKLLWSMILIVLTNVAMLVVFLLLGIMWGVQGEIPWLTFLTMMINGWIATVPLIAIQLWISTQWDNFSIPIILNFIFVIPNIFISNTKIGAFFPWSQPVYAMTPVDRLEYVQPLSYFYVALLVTFLIFFLGGLWKFKRSEIR</sequence>
<keyword evidence="1" id="KW-0812">Transmembrane</keyword>
<evidence type="ECO:0000313" key="2">
    <source>
        <dbReference type="EMBL" id="SDW76885.1"/>
    </source>
</evidence>
<dbReference type="EMBL" id="FNNQ01000006">
    <property type="protein sequence ID" value="SDW76885.1"/>
    <property type="molecule type" value="Genomic_DNA"/>
</dbReference>
<feature type="transmembrane region" description="Helical" evidence="1">
    <location>
        <begin position="219"/>
        <end position="238"/>
    </location>
</feature>
<dbReference type="RefSeq" id="WP_091738490.1">
    <property type="nucleotide sequence ID" value="NZ_FNNQ01000006.1"/>
</dbReference>
<gene>
    <name evidence="2" type="ORF">SAMN05444487_10650</name>
</gene>
<feature type="transmembrane region" description="Helical" evidence="1">
    <location>
        <begin position="107"/>
        <end position="134"/>
    </location>
</feature>
<keyword evidence="1" id="KW-0472">Membrane</keyword>
<dbReference type="OrthoDB" id="9781996at2"/>
<dbReference type="AlphaFoldDB" id="A0A1H2W8N7"/>
<evidence type="ECO:0000313" key="3">
    <source>
        <dbReference type="Proteomes" id="UP000198534"/>
    </source>
</evidence>